<organism evidence="1">
    <name type="scientific">Siphoviridae sp. ctLAw30</name>
    <dbReference type="NCBI Taxonomy" id="2826249"/>
    <lineage>
        <taxon>Viruses</taxon>
        <taxon>Duplodnaviria</taxon>
        <taxon>Heunggongvirae</taxon>
        <taxon>Uroviricota</taxon>
        <taxon>Caudoviricetes</taxon>
    </lineage>
</organism>
<dbReference type="EMBL" id="BK014792">
    <property type="protein sequence ID" value="DAD75905.1"/>
    <property type="molecule type" value="Genomic_DNA"/>
</dbReference>
<reference evidence="1" key="1">
    <citation type="journal article" date="2021" name="Proc. Natl. Acad. Sci. U.S.A.">
        <title>A Catalog of Tens of Thousands of Viruses from Human Metagenomes Reveals Hidden Associations with Chronic Diseases.</title>
        <authorList>
            <person name="Tisza M.J."/>
            <person name="Buck C.B."/>
        </authorList>
    </citation>
    <scope>NUCLEOTIDE SEQUENCE</scope>
    <source>
        <strain evidence="1">CtLAw30</strain>
    </source>
</reference>
<evidence type="ECO:0000313" key="1">
    <source>
        <dbReference type="EMBL" id="DAD75905.1"/>
    </source>
</evidence>
<proteinExistence type="predicted"/>
<name>A0A8S5M0R3_9CAUD</name>
<accession>A0A8S5M0R3</accession>
<protein>
    <submittedName>
        <fullName evidence="1">Putative small protein</fullName>
    </submittedName>
</protein>
<sequence>MKHRQRYIVTPDADRIAPDWLAVRINYDTVNFIYQVVDGAVQLKGVRIGHEIARIGDVVVLKTGKLHIERR</sequence>